<gene>
    <name evidence="18" type="primary">fadE_1</name>
    <name evidence="18" type="ORF">HT99x_00352</name>
    <name evidence="19" type="ORF">HT99x_010335</name>
</gene>
<name>A0A0Q9YPT0_9GAMM</name>
<keyword evidence="7" id="KW-0285">Flavoprotein</keyword>
<evidence type="ECO:0000256" key="14">
    <source>
        <dbReference type="SAM" id="Phobius"/>
    </source>
</evidence>
<reference evidence="19" key="3">
    <citation type="submission" date="2021-06" db="EMBL/GenBank/DDBJ databases">
        <title>Genomic Description and Analysis of Intracellular Bacteria, Candidatus Berkiella cookevillensis and Candidatus Berkiella aquae.</title>
        <authorList>
            <person name="Kidane D.T."/>
            <person name="Mehari Y.T."/>
            <person name="Rice F.C."/>
            <person name="Arivett B.A."/>
            <person name="Farone A.L."/>
            <person name="Berk S.G."/>
            <person name="Farone M.B."/>
        </authorList>
    </citation>
    <scope>NUCLEOTIDE SEQUENCE</scope>
    <source>
        <strain evidence="19">HT99</strain>
    </source>
</reference>
<evidence type="ECO:0000256" key="10">
    <source>
        <dbReference type="ARBA" id="ARBA00023002"/>
    </source>
</evidence>
<dbReference type="NCBIfam" id="NF009586">
    <property type="entry name" value="PRK13026.1"/>
    <property type="match status" value="1"/>
</dbReference>
<evidence type="ECO:0000256" key="3">
    <source>
        <dbReference type="ARBA" id="ARBA00009347"/>
    </source>
</evidence>
<dbReference type="Gene3D" id="1.20.140.10">
    <property type="entry name" value="Butyryl-CoA Dehydrogenase, subunit A, domain 3"/>
    <property type="match status" value="1"/>
</dbReference>
<keyword evidence="9" id="KW-0276">Fatty acid metabolism</keyword>
<dbReference type="OrthoDB" id="6138585at2"/>
<organism evidence="18">
    <name type="scientific">Candidatus Berkiella aquae</name>
    <dbReference type="NCBI Taxonomy" id="295108"/>
    <lineage>
        <taxon>Bacteria</taxon>
        <taxon>Pseudomonadati</taxon>
        <taxon>Pseudomonadota</taxon>
        <taxon>Gammaproteobacteria</taxon>
        <taxon>Candidatus Berkiellales</taxon>
        <taxon>Candidatus Berkiellaceae</taxon>
        <taxon>Candidatus Berkiella</taxon>
    </lineage>
</organism>
<evidence type="ECO:0000256" key="2">
    <source>
        <dbReference type="ARBA" id="ARBA00005005"/>
    </source>
</evidence>
<dbReference type="EMBL" id="LKAJ02000001">
    <property type="protein sequence ID" value="MCS5711829.1"/>
    <property type="molecule type" value="Genomic_DNA"/>
</dbReference>
<comment type="pathway">
    <text evidence="2">Lipid metabolism; fatty acid beta-oxidation.</text>
</comment>
<dbReference type="STRING" id="295108.HT99x_00352"/>
<dbReference type="Proteomes" id="UP000051497">
    <property type="component" value="Unassembled WGS sequence"/>
</dbReference>
<dbReference type="InterPro" id="IPR037069">
    <property type="entry name" value="AcylCoA_DH/ox_N_sf"/>
</dbReference>
<evidence type="ECO:0000256" key="8">
    <source>
        <dbReference type="ARBA" id="ARBA00022827"/>
    </source>
</evidence>
<evidence type="ECO:0000256" key="12">
    <source>
        <dbReference type="ARBA" id="ARBA00047882"/>
    </source>
</evidence>
<feature type="domain" description="Acyl-CoA dehydrogenase/oxidase C-terminal" evidence="15">
    <location>
        <begin position="364"/>
        <end position="507"/>
    </location>
</feature>
<keyword evidence="14" id="KW-0812">Transmembrane</keyword>
<dbReference type="PANTHER" id="PTHR48083:SF33">
    <property type="entry name" value="ACYL-COENZYME A DEHYDROGENASE"/>
    <property type="match status" value="1"/>
</dbReference>
<dbReference type="InterPro" id="IPR036250">
    <property type="entry name" value="AcylCo_DH-like_C"/>
</dbReference>
<evidence type="ECO:0000256" key="1">
    <source>
        <dbReference type="ARBA" id="ARBA00001974"/>
    </source>
</evidence>
<dbReference type="PANTHER" id="PTHR48083">
    <property type="entry name" value="MEDIUM-CHAIN SPECIFIC ACYL-COA DEHYDROGENASE, MITOCHONDRIAL-RELATED"/>
    <property type="match status" value="1"/>
</dbReference>
<evidence type="ECO:0000259" key="16">
    <source>
        <dbReference type="Pfam" id="PF02771"/>
    </source>
</evidence>
<dbReference type="CDD" id="cd00567">
    <property type="entry name" value="ACAD"/>
    <property type="match status" value="1"/>
</dbReference>
<evidence type="ECO:0000256" key="6">
    <source>
        <dbReference type="ARBA" id="ARBA00020144"/>
    </source>
</evidence>
<evidence type="ECO:0000256" key="13">
    <source>
        <dbReference type="ARBA" id="ARBA00049247"/>
    </source>
</evidence>
<dbReference type="FunFam" id="2.40.110.10:FF:000010">
    <property type="entry name" value="Acyl-CoA dehydrogenase"/>
    <property type="match status" value="1"/>
</dbReference>
<evidence type="ECO:0000256" key="7">
    <source>
        <dbReference type="ARBA" id="ARBA00022630"/>
    </source>
</evidence>
<dbReference type="GO" id="GO:0070991">
    <property type="term" value="F:medium-chain fatty acyl-CoA dehydrogenase activity"/>
    <property type="evidence" value="ECO:0007669"/>
    <property type="project" value="UniProtKB-EC"/>
</dbReference>
<reference evidence="19" key="2">
    <citation type="journal article" date="2016" name="Genome Announc.">
        <title>Draft Genome Sequences of Two Novel Amoeba-Resistant Intranuclear Bacteria, 'Candidatus Berkiella cookevillensis' and 'Candidatus Berkiella aquae'.</title>
        <authorList>
            <person name="Mehari Y.T."/>
            <person name="Arivett B.A."/>
            <person name="Farone A.L."/>
            <person name="Gunderson J.H."/>
            <person name="Farone M.B."/>
        </authorList>
    </citation>
    <scope>NUCLEOTIDE SEQUENCE</scope>
    <source>
        <strain evidence="19">HT99</strain>
    </source>
</reference>
<feature type="domain" description="Acyl-CoA dehydrogenase C-terminal bacterial-type" evidence="17">
    <location>
        <begin position="518"/>
        <end position="804"/>
    </location>
</feature>
<dbReference type="UniPathway" id="UPA00659"/>
<keyword evidence="11" id="KW-0443">Lipid metabolism</keyword>
<dbReference type="Gene3D" id="2.40.110.10">
    <property type="entry name" value="Butyryl-CoA Dehydrogenase, subunit A, domain 2"/>
    <property type="match status" value="1"/>
</dbReference>
<dbReference type="Pfam" id="PF00441">
    <property type="entry name" value="Acyl-CoA_dh_1"/>
    <property type="match status" value="1"/>
</dbReference>
<dbReference type="Gene3D" id="1.10.540.10">
    <property type="entry name" value="Acyl-CoA dehydrogenase/oxidase, N-terminal domain"/>
    <property type="match status" value="1"/>
</dbReference>
<keyword evidence="10 18" id="KW-0560">Oxidoreductase</keyword>
<dbReference type="NCBIfam" id="NF007000">
    <property type="entry name" value="PRK09463.1"/>
    <property type="match status" value="1"/>
</dbReference>
<protein>
    <recommendedName>
        <fullName evidence="6">Acyl-coenzyme A dehydrogenase</fullName>
        <ecNumber evidence="4">1.3.8.7</ecNumber>
        <ecNumber evidence="5">1.3.8.8</ecNumber>
    </recommendedName>
</protein>
<comment type="catalytic activity">
    <reaction evidence="12">
        <text>a medium-chain 2,3-saturated fatty acyl-CoA + oxidized [electron-transfer flavoprotein] + H(+) = a medium-chain (2E)-enoyl-CoA + reduced [electron-transfer flavoprotein]</text>
        <dbReference type="Rhea" id="RHEA:14477"/>
        <dbReference type="Rhea" id="RHEA-COMP:10685"/>
        <dbReference type="Rhea" id="RHEA-COMP:10686"/>
        <dbReference type="ChEBI" id="CHEBI:15378"/>
        <dbReference type="ChEBI" id="CHEBI:57692"/>
        <dbReference type="ChEBI" id="CHEBI:58307"/>
        <dbReference type="ChEBI" id="CHEBI:83723"/>
        <dbReference type="ChEBI" id="CHEBI:83726"/>
        <dbReference type="EC" id="1.3.8.7"/>
    </reaction>
</comment>
<evidence type="ECO:0000256" key="9">
    <source>
        <dbReference type="ARBA" id="ARBA00022832"/>
    </source>
</evidence>
<dbReference type="InterPro" id="IPR050741">
    <property type="entry name" value="Acyl-CoA_dehydrogenase"/>
</dbReference>
<evidence type="ECO:0000256" key="4">
    <source>
        <dbReference type="ARBA" id="ARBA00012033"/>
    </source>
</evidence>
<dbReference type="RefSeq" id="WP_075064988.1">
    <property type="nucleotide sequence ID" value="NZ_LKAJ02000001.1"/>
</dbReference>
<dbReference type="GO" id="GO:0033539">
    <property type="term" value="P:fatty acid beta-oxidation using acyl-CoA dehydrogenase"/>
    <property type="evidence" value="ECO:0007669"/>
    <property type="project" value="InterPro"/>
</dbReference>
<dbReference type="InterPro" id="IPR009075">
    <property type="entry name" value="AcylCo_DH/oxidase_C"/>
</dbReference>
<keyword evidence="14" id="KW-0472">Membrane</keyword>
<dbReference type="EMBL" id="LKAJ01000001">
    <property type="protein sequence ID" value="KRG22811.1"/>
    <property type="molecule type" value="Genomic_DNA"/>
</dbReference>
<dbReference type="Pfam" id="PF09317">
    <property type="entry name" value="ACDH_C"/>
    <property type="match status" value="1"/>
</dbReference>
<feature type="domain" description="Acyl-CoA dehydrogenase/oxidase N-terminal" evidence="16">
    <location>
        <begin position="145"/>
        <end position="237"/>
    </location>
</feature>
<dbReference type="FunFam" id="1.10.540.10:FF:000004">
    <property type="entry name" value="Acyl-CoA dehydrogenase"/>
    <property type="match status" value="1"/>
</dbReference>
<proteinExistence type="inferred from homology"/>
<keyword evidence="20" id="KW-1185">Reference proteome</keyword>
<dbReference type="InterPro" id="IPR013786">
    <property type="entry name" value="AcylCoA_DH/ox_N"/>
</dbReference>
<dbReference type="EC" id="1.3.8.7" evidence="4"/>
<dbReference type="GO" id="GO:0005737">
    <property type="term" value="C:cytoplasm"/>
    <property type="evidence" value="ECO:0007669"/>
    <property type="project" value="TreeGrafter"/>
</dbReference>
<dbReference type="AlphaFoldDB" id="A0A0Q9YPT0"/>
<dbReference type="EC" id="1.3.8.8" evidence="5"/>
<dbReference type="Pfam" id="PF02771">
    <property type="entry name" value="Acyl-CoA_dh_N"/>
    <property type="match status" value="1"/>
</dbReference>
<feature type="transmembrane region" description="Helical" evidence="14">
    <location>
        <begin position="40"/>
        <end position="62"/>
    </location>
</feature>
<comment type="similarity">
    <text evidence="3">Belongs to the acyl-CoA dehydrogenase family.</text>
</comment>
<dbReference type="InterPro" id="IPR015396">
    <property type="entry name" value="FadE_C"/>
</dbReference>
<evidence type="ECO:0000256" key="5">
    <source>
        <dbReference type="ARBA" id="ARBA00012040"/>
    </source>
</evidence>
<dbReference type="PATRIC" id="fig|1590043.3.peg.353"/>
<sequence length="826" mass="92452">MGGWSLLVVIVGLVWGAAYYRLPIWAWTSLFAGSLLLLQLIGAIGWSALILWPLLLIVAIPLNFTQLRRTYLTDKLFSWFRQVLPGMSDTEKEAIEAGDVWWEKELFQGRPDWQQLISMPKPTLSAEEQAFLDNQVETFCGMLNDWKIVHKYSDLPDEAWEYLRQEKFFGMIIPKQYGGLEFSPQAHSAVIMKIGTRSISAAVTTMVPNSLGPAELLLHYGTEEQKNYYLPRLATGQDIPCFALTGPEAGSDAGAIPDNGIVCKGIHEGKEVLGISLTFDKRYITLAPVATVMGLAFKLYDPEGLLGEKTDLGITVCLMPTNHPGIQIGNRHFPLNMAFMNGPIRGKNVFIPIDWIIGGASMAGKGWRMLMECLSAGRGISLPALSTATGAFAYRMTGAYAAIRQQFNVAIGHFEGVEESLARIAGLTYLLESTRLFTLIPIKQNIRAAVATAMAKYHMTEMSRIVINDAMDIHGGRGIMLGPHNYLGRGYQSMPVSITVEGANILTRSLMIFGQGAIRCHPYVYEEMKIAMSYNSDPQGATARFDEICLKHAGYIASNFARSLWLSLTRGMFHRTKLAPECKYFEKKLSWLSAGLAITSDVAMFTLGGDLKRKEKLSARLGDILSNLQMASAVIKYYYDEGRSAEDWLVAKWSLQLCCYKIQEAFYGFFDNFSYPMIGKALKLIVFPWGRAFSLPSDKLGSKIAKMMLEPTEIRQKLTHTCYVGKHDKDPTGMIEIGFMRYISNKPAMDKINHAVKRKEIAKRLSFEEKCQKALELNIISQEENQNLLEFETLRKRVIAVDDFAPDYPLGTQTQCKTDKIQITKK</sequence>
<comment type="catalytic activity">
    <reaction evidence="13">
        <text>a long-chain 2,3-saturated fatty acyl-CoA + oxidized [electron-transfer flavoprotein] + H(+) = a long-chain (2E)-enoyl-CoA + reduced [electron-transfer flavoprotein]</text>
        <dbReference type="Rhea" id="RHEA:17721"/>
        <dbReference type="Rhea" id="RHEA-COMP:10685"/>
        <dbReference type="Rhea" id="RHEA-COMP:10686"/>
        <dbReference type="ChEBI" id="CHEBI:15378"/>
        <dbReference type="ChEBI" id="CHEBI:57692"/>
        <dbReference type="ChEBI" id="CHEBI:58307"/>
        <dbReference type="ChEBI" id="CHEBI:83721"/>
        <dbReference type="ChEBI" id="CHEBI:83727"/>
        <dbReference type="EC" id="1.3.8.8"/>
    </reaction>
</comment>
<accession>A0A0Q9YPT0</accession>
<dbReference type="FunFam" id="1.20.140.10:FF:000009">
    <property type="entry name" value="Acyl-CoA dehydrogenase"/>
    <property type="match status" value="1"/>
</dbReference>
<reference evidence="18" key="1">
    <citation type="submission" date="2015-09" db="EMBL/GenBank/DDBJ databases">
        <title>Draft Genome Sequences of Two Novel Amoeba-resistant Intranuclear Bacteria, Candidatus Berkiella cookevillensis and Candidatus Berkiella aquae.</title>
        <authorList>
            <person name="Mehari Y.T."/>
            <person name="Arivett B.A."/>
            <person name="Farone A.L."/>
            <person name="Gunderson J.H."/>
            <person name="Farone M.B."/>
        </authorList>
    </citation>
    <scope>NUCLEOTIDE SEQUENCE [LARGE SCALE GENOMIC DNA]</scope>
    <source>
        <strain evidence="18">HT99</strain>
    </source>
</reference>
<evidence type="ECO:0000313" key="18">
    <source>
        <dbReference type="EMBL" id="KRG22811.1"/>
    </source>
</evidence>
<evidence type="ECO:0000256" key="11">
    <source>
        <dbReference type="ARBA" id="ARBA00023098"/>
    </source>
</evidence>
<evidence type="ECO:0000259" key="17">
    <source>
        <dbReference type="Pfam" id="PF09317"/>
    </source>
</evidence>
<dbReference type="SUPFAM" id="SSF56645">
    <property type="entry name" value="Acyl-CoA dehydrogenase NM domain-like"/>
    <property type="match status" value="1"/>
</dbReference>
<evidence type="ECO:0000313" key="19">
    <source>
        <dbReference type="EMBL" id="MCS5711829.1"/>
    </source>
</evidence>
<comment type="cofactor">
    <cofactor evidence="1">
        <name>FAD</name>
        <dbReference type="ChEBI" id="CHEBI:57692"/>
    </cofactor>
</comment>
<dbReference type="InterPro" id="IPR046373">
    <property type="entry name" value="Acyl-CoA_Oxase/DH_mid-dom_sf"/>
</dbReference>
<dbReference type="SUPFAM" id="SSF47203">
    <property type="entry name" value="Acyl-CoA dehydrogenase C-terminal domain-like"/>
    <property type="match status" value="1"/>
</dbReference>
<keyword evidence="8" id="KW-0274">FAD</keyword>
<comment type="caution">
    <text evidence="18">The sequence shown here is derived from an EMBL/GenBank/DDBJ whole genome shotgun (WGS) entry which is preliminary data.</text>
</comment>
<dbReference type="GO" id="GO:0004466">
    <property type="term" value="F:long-chain fatty acyl-CoA dehydrogenase activity"/>
    <property type="evidence" value="ECO:0007669"/>
    <property type="project" value="UniProtKB-EC"/>
</dbReference>
<keyword evidence="14" id="KW-1133">Transmembrane helix</keyword>
<evidence type="ECO:0000259" key="15">
    <source>
        <dbReference type="Pfam" id="PF00441"/>
    </source>
</evidence>
<dbReference type="GO" id="GO:0050660">
    <property type="term" value="F:flavin adenine dinucleotide binding"/>
    <property type="evidence" value="ECO:0007669"/>
    <property type="project" value="InterPro"/>
</dbReference>
<dbReference type="InterPro" id="IPR009100">
    <property type="entry name" value="AcylCoA_DH/oxidase_NM_dom_sf"/>
</dbReference>
<evidence type="ECO:0000313" key="20">
    <source>
        <dbReference type="Proteomes" id="UP000051497"/>
    </source>
</evidence>